<keyword evidence="2" id="KW-1185">Reference proteome</keyword>
<evidence type="ECO:0000313" key="1">
    <source>
        <dbReference type="EMBL" id="EEF58790.1"/>
    </source>
</evidence>
<organism evidence="1 2">
    <name type="scientific">Pedosphaera parvula (strain Ellin514)</name>
    <dbReference type="NCBI Taxonomy" id="320771"/>
    <lineage>
        <taxon>Bacteria</taxon>
        <taxon>Pseudomonadati</taxon>
        <taxon>Verrucomicrobiota</taxon>
        <taxon>Pedosphaerae</taxon>
        <taxon>Pedosphaerales</taxon>
        <taxon>Pedosphaeraceae</taxon>
        <taxon>Pedosphaera</taxon>
    </lineage>
</organism>
<dbReference type="SUPFAM" id="SSF51182">
    <property type="entry name" value="RmlC-like cupins"/>
    <property type="match status" value="1"/>
</dbReference>
<comment type="caution">
    <text evidence="1">The sequence shown here is derived from an EMBL/GenBank/DDBJ whole genome shotgun (WGS) entry which is preliminary data.</text>
</comment>
<dbReference type="STRING" id="320771.Cflav_PD1963"/>
<dbReference type="InterPro" id="IPR014710">
    <property type="entry name" value="RmlC-like_jellyroll"/>
</dbReference>
<sequence length="423" mass="47789">MSMKSVKNLKTVNKKVRNLVESALEESGGLLRLAPCWVPRSFLQPGKRLKLHPDDLYAFGLNRGGIDERWFASTTPAANENRTPDEGLSYVVAGRSRFTLQAAVAECGAELIGRKIWNKYKRWPVYSKFFDNMGPIPHHMHQSQKQARLVGQEGKPESYYFPPQHNNVGNNFPYTFMGLELGTTKAQVRKCLENWNKGDNGILDLSRAYRLKPGTGWLIGPCILHAPGSLCTYEPQWGSDVFGMYQSLVEGREVPWSLLVKDMPKSKHKDLDFIVDQLDWEANVDPKFKDNHYLEPVPVADTRSEGYVDRWIVYGKVHDEQLFTAKELTVEPGAKCTIKDNGAYGLITVQGKGKMNKLNLDCPKLIRFHELTEDEVFCTEDAAKAGVTFENTSDVEPLVVLRYFGPEVNPEAPGLGAYRKNKF</sequence>
<reference evidence="1 2" key="1">
    <citation type="journal article" date="2011" name="J. Bacteriol.">
        <title>Genome sequence of 'Pedosphaera parvula' Ellin514, an aerobic Verrucomicrobial isolate from pasture soil.</title>
        <authorList>
            <person name="Kant R."/>
            <person name="van Passel M.W."/>
            <person name="Sangwan P."/>
            <person name="Palva A."/>
            <person name="Lucas S."/>
            <person name="Copeland A."/>
            <person name="Lapidus A."/>
            <person name="Glavina Del Rio T."/>
            <person name="Dalin E."/>
            <person name="Tice H."/>
            <person name="Bruce D."/>
            <person name="Goodwin L."/>
            <person name="Pitluck S."/>
            <person name="Chertkov O."/>
            <person name="Larimer F.W."/>
            <person name="Land M.L."/>
            <person name="Hauser L."/>
            <person name="Brettin T.S."/>
            <person name="Detter J.C."/>
            <person name="Han S."/>
            <person name="de Vos W.M."/>
            <person name="Janssen P.H."/>
            <person name="Smidt H."/>
        </authorList>
    </citation>
    <scope>NUCLEOTIDE SEQUENCE [LARGE SCALE GENOMIC DNA]</scope>
    <source>
        <strain evidence="1 2">Ellin514</strain>
    </source>
</reference>
<gene>
    <name evidence="1" type="ORF">Cflav_PD1963</name>
</gene>
<dbReference type="AlphaFoldDB" id="B9XMZ4"/>
<evidence type="ECO:0008006" key="3">
    <source>
        <dbReference type="Google" id="ProtNLM"/>
    </source>
</evidence>
<accession>B9XMZ4</accession>
<dbReference type="Gene3D" id="2.60.120.10">
    <property type="entry name" value="Jelly Rolls"/>
    <property type="match status" value="1"/>
</dbReference>
<dbReference type="InterPro" id="IPR011051">
    <property type="entry name" value="RmlC_Cupin_sf"/>
</dbReference>
<name>B9XMZ4_PEDPL</name>
<protein>
    <recommendedName>
        <fullName evidence="3">Phosphomannose isomerase-like protein</fullName>
    </recommendedName>
</protein>
<dbReference type="EMBL" id="ABOX02000037">
    <property type="protein sequence ID" value="EEF58790.1"/>
    <property type="molecule type" value="Genomic_DNA"/>
</dbReference>
<dbReference type="Proteomes" id="UP000003688">
    <property type="component" value="Unassembled WGS sequence"/>
</dbReference>
<evidence type="ECO:0000313" key="2">
    <source>
        <dbReference type="Proteomes" id="UP000003688"/>
    </source>
</evidence>
<proteinExistence type="predicted"/>